<dbReference type="Proteomes" id="UP001600894">
    <property type="component" value="Unassembled WGS sequence"/>
</dbReference>
<name>A0ABQ0AX17_9FIRM</name>
<keyword evidence="5" id="KW-0969">Cilium</keyword>
<dbReference type="RefSeq" id="WP_176253537.1">
    <property type="nucleotide sequence ID" value="NZ_BAABXL010000001.1"/>
</dbReference>
<evidence type="ECO:0000313" key="5">
    <source>
        <dbReference type="EMBL" id="GAA6268547.1"/>
    </source>
</evidence>
<dbReference type="InterPro" id="IPR046358">
    <property type="entry name" value="Flagellin_C"/>
</dbReference>
<dbReference type="SUPFAM" id="SSF64518">
    <property type="entry name" value="Phase 1 flagellin"/>
    <property type="match status" value="1"/>
</dbReference>
<keyword evidence="5" id="KW-0282">Flagellum</keyword>
<accession>A0ABQ0AX17</accession>
<dbReference type="PANTHER" id="PTHR42792:SF1">
    <property type="entry name" value="FLAGELLAR HOOK-ASSOCIATED PROTEIN 3"/>
    <property type="match status" value="1"/>
</dbReference>
<evidence type="ECO:0000313" key="6">
    <source>
        <dbReference type="Proteomes" id="UP001600894"/>
    </source>
</evidence>
<comment type="similarity">
    <text evidence="2">Belongs to the bacterial flagellin family.</text>
</comment>
<evidence type="ECO:0000256" key="2">
    <source>
        <dbReference type="ARBA" id="ARBA00005709"/>
    </source>
</evidence>
<evidence type="ECO:0000259" key="4">
    <source>
        <dbReference type="Pfam" id="PF00700"/>
    </source>
</evidence>
<organism evidence="5 6">
    <name type="scientific">Enterocloster alcoholdehydrogenati</name>
    <dbReference type="NCBI Taxonomy" id="2547410"/>
    <lineage>
        <taxon>Bacteria</taxon>
        <taxon>Bacillati</taxon>
        <taxon>Bacillota</taxon>
        <taxon>Clostridia</taxon>
        <taxon>Lachnospirales</taxon>
        <taxon>Lachnospiraceae</taxon>
        <taxon>Enterocloster</taxon>
    </lineage>
</organism>
<comment type="caution">
    <text evidence="5">The sequence shown here is derived from an EMBL/GenBank/DDBJ whole genome shotgun (WGS) entry which is preliminary data.</text>
</comment>
<proteinExistence type="inferred from homology"/>
<dbReference type="Gene3D" id="1.20.1330.10">
    <property type="entry name" value="f41 fragment of flagellin, N-terminal domain"/>
    <property type="match status" value="1"/>
</dbReference>
<keyword evidence="5" id="KW-0966">Cell projection</keyword>
<dbReference type="InterPro" id="IPR001492">
    <property type="entry name" value="Flagellin"/>
</dbReference>
<keyword evidence="3" id="KW-0975">Bacterial flagellum</keyword>
<dbReference type="PANTHER" id="PTHR42792">
    <property type="entry name" value="FLAGELLIN"/>
    <property type="match status" value="1"/>
</dbReference>
<keyword evidence="6" id="KW-1185">Reference proteome</keyword>
<evidence type="ECO:0000256" key="1">
    <source>
        <dbReference type="ARBA" id="ARBA00004365"/>
    </source>
</evidence>
<comment type="subcellular location">
    <subcellularLocation>
        <location evidence="1">Bacterial flagellum</location>
    </subcellularLocation>
</comment>
<reference evidence="5 6" key="1">
    <citation type="submission" date="2024-04" db="EMBL/GenBank/DDBJ databases">
        <title>Defined microbial consortia suppress multidrug-resistant proinflammatory Enterobacteriaceae via ecological control.</title>
        <authorList>
            <person name="Furuichi M."/>
            <person name="Kawaguchi T."/>
            <person name="Pust M."/>
            <person name="Yasuma K."/>
            <person name="Plichta D."/>
            <person name="Hasegawa N."/>
            <person name="Ohya T."/>
            <person name="Bhattarai S."/>
            <person name="Sasajima S."/>
            <person name="Aoto Y."/>
            <person name="Tuganbaev T."/>
            <person name="Yaginuma M."/>
            <person name="Ueda M."/>
            <person name="Okahashi N."/>
            <person name="Amafuji K."/>
            <person name="Kiridooshi Y."/>
            <person name="Sugita K."/>
            <person name="Strazar M."/>
            <person name="Skelly A."/>
            <person name="Suda W."/>
            <person name="Hattori M."/>
            <person name="Nakamoto N."/>
            <person name="Caballero S."/>
            <person name="Norman J."/>
            <person name="Olle B."/>
            <person name="Tanoue T."/>
            <person name="Arita M."/>
            <person name="Bucci V."/>
            <person name="Atarashi K."/>
            <person name="Xavier R."/>
            <person name="Honda K."/>
        </authorList>
    </citation>
    <scope>NUCLEOTIDE SEQUENCE [LARGE SCALE GENOMIC DNA]</scope>
    <source>
        <strain evidence="6">f13</strain>
    </source>
</reference>
<dbReference type="Pfam" id="PF00700">
    <property type="entry name" value="Flagellin_C"/>
    <property type="match status" value="1"/>
</dbReference>
<feature type="domain" description="Flagellin C-terminal" evidence="4">
    <location>
        <begin position="294"/>
        <end position="371"/>
    </location>
</feature>
<evidence type="ECO:0000256" key="3">
    <source>
        <dbReference type="ARBA" id="ARBA00023143"/>
    </source>
</evidence>
<gene>
    <name evidence="5" type="primary">flgL</name>
    <name evidence="5" type="ORF">F130042H8_16070</name>
</gene>
<protein>
    <submittedName>
        <fullName evidence="5">Flagellar hook-associated protein FlgL</fullName>
    </submittedName>
</protein>
<sequence length="373" mass="40821">MRVVNSSVYSKFTSSVNDVHSKLNKAMNKVSSGAAYESAAENPLAYYQGKQIDQIYQDTKSKNALLGDVKNRLYQQEQGAYNIQQLLTGSKTAIQYLSDSTHNTDKNTVQTKRDELLQRAQSMVSNLNSQYGTYYVFGGNDVSTTPFALSDDGSTLTFTHKFTDGTTQTMTMKLTYDKANNSYGYEISDADLNKMLTAMREQGRVDVGYGDISNEKTLLDTYTGGLNVLTGLSSDALRAMSDQDAKDAIKKGLNEGPLGLVSSAVMASDQYINGTIDAGTFTTTMGNLQTGMSKAEHTISTVYADLGNKSSILDTTKKRLDALEDSLETQYSDLLGADPYEAIMEMYSYQYSYSAALKVGANLLQSSLFDFLS</sequence>
<dbReference type="EMBL" id="BAABXL010000001">
    <property type="protein sequence ID" value="GAA6268547.1"/>
    <property type="molecule type" value="Genomic_DNA"/>
</dbReference>